<keyword evidence="8" id="KW-1185">Reference proteome</keyword>
<evidence type="ECO:0000256" key="2">
    <source>
        <dbReference type="ARBA" id="ARBA00022833"/>
    </source>
</evidence>
<dbReference type="FunFam" id="4.10.1040.10:FF:000001">
    <property type="entry name" value="doublesex- and mab-3-related transcription factor 1"/>
    <property type="match status" value="1"/>
</dbReference>
<dbReference type="SUPFAM" id="SSF82927">
    <property type="entry name" value="Cysteine-rich DNA binding domain, (DM domain)"/>
    <property type="match status" value="1"/>
</dbReference>
<evidence type="ECO:0000259" key="6">
    <source>
        <dbReference type="PROSITE" id="PS50809"/>
    </source>
</evidence>
<comment type="subcellular location">
    <subcellularLocation>
        <location evidence="5">Nucleus</location>
    </subcellularLocation>
</comment>
<dbReference type="PROSITE" id="PS50809">
    <property type="entry name" value="DM_2"/>
    <property type="match status" value="1"/>
</dbReference>
<dbReference type="PANTHER" id="PTHR12322:SF53">
    <property type="entry name" value="DOUBLESEX-MAB RELATED 11E"/>
    <property type="match status" value="1"/>
</dbReference>
<keyword evidence="4 5" id="KW-0539">Nucleus</keyword>
<dbReference type="PANTHER" id="PTHR12322">
    <property type="entry name" value="DOUBLESEX AND MAB-3 RELATED TRANSCRIPTION FACTOR DMRT"/>
    <property type="match status" value="1"/>
</dbReference>
<dbReference type="Proteomes" id="UP000752696">
    <property type="component" value="Unassembled WGS sequence"/>
</dbReference>
<evidence type="ECO:0000256" key="4">
    <source>
        <dbReference type="ARBA" id="ARBA00023242"/>
    </source>
</evidence>
<comment type="caution">
    <text evidence="7">The sequence shown here is derived from an EMBL/GenBank/DDBJ whole genome shotgun (WGS) entry which is preliminary data.</text>
</comment>
<evidence type="ECO:0000256" key="1">
    <source>
        <dbReference type="ARBA" id="ARBA00022723"/>
    </source>
</evidence>
<accession>A0A6V7HKZ5</accession>
<evidence type="ECO:0000313" key="8">
    <source>
        <dbReference type="Proteomes" id="UP000752696"/>
    </source>
</evidence>
<proteinExistence type="predicted"/>
<evidence type="ECO:0000256" key="5">
    <source>
        <dbReference type="PROSITE-ProRule" id="PRU00070"/>
    </source>
</evidence>
<keyword evidence="3 5" id="KW-0238">DNA-binding</keyword>
<protein>
    <recommendedName>
        <fullName evidence="6">DM domain-containing protein</fullName>
    </recommendedName>
</protein>
<dbReference type="GO" id="GO:0000981">
    <property type="term" value="F:DNA-binding transcription factor activity, RNA polymerase II-specific"/>
    <property type="evidence" value="ECO:0007669"/>
    <property type="project" value="TreeGrafter"/>
</dbReference>
<dbReference type="GO" id="GO:0005634">
    <property type="term" value="C:nucleus"/>
    <property type="evidence" value="ECO:0007669"/>
    <property type="project" value="UniProtKB-SubCell"/>
</dbReference>
<dbReference type="InterPro" id="IPR026607">
    <property type="entry name" value="DMRT"/>
</dbReference>
<dbReference type="GO" id="GO:0007548">
    <property type="term" value="P:sex differentiation"/>
    <property type="evidence" value="ECO:0007669"/>
    <property type="project" value="TreeGrafter"/>
</dbReference>
<organism evidence="7 8">
    <name type="scientific">Heterotrigona itama</name>
    <dbReference type="NCBI Taxonomy" id="395501"/>
    <lineage>
        <taxon>Eukaryota</taxon>
        <taxon>Metazoa</taxon>
        <taxon>Ecdysozoa</taxon>
        <taxon>Arthropoda</taxon>
        <taxon>Hexapoda</taxon>
        <taxon>Insecta</taxon>
        <taxon>Pterygota</taxon>
        <taxon>Neoptera</taxon>
        <taxon>Endopterygota</taxon>
        <taxon>Hymenoptera</taxon>
        <taxon>Apocrita</taxon>
        <taxon>Aculeata</taxon>
        <taxon>Apoidea</taxon>
        <taxon>Anthophila</taxon>
        <taxon>Apidae</taxon>
        <taxon>Heterotrigona</taxon>
    </lineage>
</organism>
<dbReference type="Pfam" id="PF00751">
    <property type="entry name" value="DM"/>
    <property type="match status" value="1"/>
</dbReference>
<keyword evidence="2 5" id="KW-0862">Zinc</keyword>
<dbReference type="InterPro" id="IPR036407">
    <property type="entry name" value="DM_DNA-bd_sf"/>
</dbReference>
<name>A0A6V7HKZ5_9HYME</name>
<keyword evidence="1 5" id="KW-0479">Metal-binding</keyword>
<gene>
    <name evidence="7" type="ORF">MHI_LOCUS957045</name>
</gene>
<dbReference type="InterPro" id="IPR013870">
    <property type="entry name" value="Ribosomal_mL54"/>
</dbReference>
<feature type="DNA-binding region" description="DM" evidence="5">
    <location>
        <begin position="24"/>
        <end position="71"/>
    </location>
</feature>
<evidence type="ECO:0000256" key="3">
    <source>
        <dbReference type="ARBA" id="ARBA00023125"/>
    </source>
</evidence>
<dbReference type="PROSITE" id="PS40000">
    <property type="entry name" value="DM_1"/>
    <property type="match status" value="1"/>
</dbReference>
<feature type="domain" description="DM" evidence="6">
    <location>
        <begin position="24"/>
        <end position="71"/>
    </location>
</feature>
<sequence length="359" mass="40770">MKTDSGNSSQVNSGIEQRLRSPKCARCRNHGVISGLKGHKRSCAWKDCRCPCCLLVVERQRVMAAQVALRRQQQAQGNFFGENVSTVCHTPIDTAGSSYLLKTDQSPICRRGKNIQRHQLHFTQTSISVTQGFYGLKTIHVTTDGPLLNGLPQKQDYKQESEGSKKIQPFPSMYSTIPWFEQVAEPRKMKKSFNNFTSTANNQNDISAAKNGSCLEKKSTISFSVESIIGTNIQEGFIKQLITCVIFPFLHCNASLATTLLRAGSLLIEKKKIKAQEKIILPVEEDVNKLLNYVCGSNIYKEGEDVKLKPDSEYPEWLWNIRTEPLKLSDLDPNTKQYWRYIRKQALIKNNKFKKTQRF</sequence>
<dbReference type="EMBL" id="CAJDYZ010012515">
    <property type="protein sequence ID" value="CAD1480683.1"/>
    <property type="molecule type" value="Genomic_DNA"/>
</dbReference>
<dbReference type="InterPro" id="IPR001275">
    <property type="entry name" value="DM_DNA-bd"/>
</dbReference>
<dbReference type="Pfam" id="PF08561">
    <property type="entry name" value="Ribosomal_L37"/>
    <property type="match status" value="1"/>
</dbReference>
<dbReference type="GO" id="GO:0046872">
    <property type="term" value="F:metal ion binding"/>
    <property type="evidence" value="ECO:0007669"/>
    <property type="project" value="UniProtKB-KW"/>
</dbReference>
<evidence type="ECO:0000313" key="7">
    <source>
        <dbReference type="EMBL" id="CAD1480683.1"/>
    </source>
</evidence>
<dbReference type="GO" id="GO:0000978">
    <property type="term" value="F:RNA polymerase II cis-regulatory region sequence-specific DNA binding"/>
    <property type="evidence" value="ECO:0007669"/>
    <property type="project" value="TreeGrafter"/>
</dbReference>
<dbReference type="Gene3D" id="4.10.1040.10">
    <property type="entry name" value="DM DNA-binding domain"/>
    <property type="match status" value="1"/>
</dbReference>
<dbReference type="SMART" id="SM00301">
    <property type="entry name" value="DM"/>
    <property type="match status" value="1"/>
</dbReference>
<dbReference type="AlphaFoldDB" id="A0A6V7HKZ5"/>
<dbReference type="OrthoDB" id="6162476at2759"/>
<reference evidence="7" key="1">
    <citation type="submission" date="2020-07" db="EMBL/GenBank/DDBJ databases">
        <authorList>
            <person name="Nazaruddin N."/>
        </authorList>
    </citation>
    <scope>NUCLEOTIDE SEQUENCE</scope>
</reference>